<name>A0A511T1Y9_MYXFU</name>
<organism evidence="3 4">
    <name type="scientific">Myxococcus fulvus</name>
    <dbReference type="NCBI Taxonomy" id="33"/>
    <lineage>
        <taxon>Bacteria</taxon>
        <taxon>Pseudomonadati</taxon>
        <taxon>Myxococcota</taxon>
        <taxon>Myxococcia</taxon>
        <taxon>Myxococcales</taxon>
        <taxon>Cystobacterineae</taxon>
        <taxon>Myxococcaceae</taxon>
        <taxon>Myxococcus</taxon>
    </lineage>
</organism>
<dbReference type="EMBL" id="BJXR01000024">
    <property type="protein sequence ID" value="GEN07388.1"/>
    <property type="molecule type" value="Genomic_DNA"/>
</dbReference>
<evidence type="ECO:0000259" key="2">
    <source>
        <dbReference type="Pfam" id="PF09543"/>
    </source>
</evidence>
<accession>A0A511T1Y9</accession>
<feature type="region of interest" description="Disordered" evidence="1">
    <location>
        <begin position="57"/>
        <end position="86"/>
    </location>
</feature>
<reference evidence="3 4" key="1">
    <citation type="submission" date="2019-07" db="EMBL/GenBank/DDBJ databases">
        <title>Whole genome shotgun sequence of Myxococcus fulvus NBRC 100333.</title>
        <authorList>
            <person name="Hosoyama A."/>
            <person name="Uohara A."/>
            <person name="Ohji S."/>
            <person name="Ichikawa N."/>
        </authorList>
    </citation>
    <scope>NUCLEOTIDE SEQUENCE [LARGE SCALE GENOMIC DNA]</scope>
    <source>
        <strain evidence="3 4">NBRC 100333</strain>
    </source>
</reference>
<gene>
    <name evidence="3" type="ORF">MFU01_24250</name>
</gene>
<evidence type="ECO:0000256" key="1">
    <source>
        <dbReference type="SAM" id="MobiDB-lite"/>
    </source>
</evidence>
<proteinExistence type="predicted"/>
<dbReference type="Proteomes" id="UP000321514">
    <property type="component" value="Unassembled WGS sequence"/>
</dbReference>
<dbReference type="AlphaFoldDB" id="A0A511T1Y9"/>
<dbReference type="Pfam" id="PF09543">
    <property type="entry name" value="DUF2379"/>
    <property type="match status" value="1"/>
</dbReference>
<comment type="caution">
    <text evidence="3">The sequence shown here is derived from an EMBL/GenBank/DDBJ whole genome shotgun (WGS) entry which is preliminary data.</text>
</comment>
<dbReference type="NCBIfam" id="TIGR02267">
    <property type="entry name" value="DUSAM domain"/>
    <property type="match status" value="1"/>
</dbReference>
<dbReference type="InterPro" id="IPR011753">
    <property type="entry name" value="DUSAM_dom"/>
</dbReference>
<evidence type="ECO:0000313" key="3">
    <source>
        <dbReference type="EMBL" id="GEN07388.1"/>
    </source>
</evidence>
<feature type="domain" description="DUSAM" evidence="2">
    <location>
        <begin position="6"/>
        <end position="57"/>
    </location>
</feature>
<protein>
    <recommendedName>
        <fullName evidence="2">DUSAM domain-containing protein</fullName>
    </recommendedName>
</protein>
<sequence length="86" mass="8963">MADELDWDPIRALARRVSQGGDELVLTDDIRALLECTAAEVGIGASEAAELLATDDAPGGVRASHSRGLQSHGVLPEPDVSLQASQ</sequence>
<evidence type="ECO:0000313" key="4">
    <source>
        <dbReference type="Proteomes" id="UP000321514"/>
    </source>
</evidence>